<comment type="cofactor">
    <cofactor evidence="1">
        <name>FAD</name>
        <dbReference type="ChEBI" id="CHEBI:57692"/>
    </cofactor>
</comment>
<dbReference type="SUPFAM" id="SSF110019">
    <property type="entry name" value="ERO1-like"/>
    <property type="match status" value="1"/>
</dbReference>
<dbReference type="GO" id="GO:0005789">
    <property type="term" value="C:endoplasmic reticulum membrane"/>
    <property type="evidence" value="ECO:0007669"/>
    <property type="project" value="UniProtKB-SubCell"/>
</dbReference>
<comment type="subcellular location">
    <subcellularLocation>
        <location evidence="2">Endoplasmic reticulum membrane</location>
        <topology evidence="2">Peripheral membrane protein</topology>
        <orientation evidence="2">Lumenal side</orientation>
    </subcellularLocation>
</comment>
<dbReference type="InterPro" id="IPR037192">
    <property type="entry name" value="ERO1-like_sf"/>
</dbReference>
<evidence type="ECO:0000256" key="14">
    <source>
        <dbReference type="ARBA" id="ARBA00023180"/>
    </source>
</evidence>
<evidence type="ECO:0000256" key="8">
    <source>
        <dbReference type="ARBA" id="ARBA00022824"/>
    </source>
</evidence>
<reference evidence="16 17" key="1">
    <citation type="submission" date="2024-11" db="EMBL/GenBank/DDBJ databases">
        <title>A near-complete genome assembly of Cinchona calisaya.</title>
        <authorList>
            <person name="Lian D.C."/>
            <person name="Zhao X.W."/>
            <person name="Wei L."/>
        </authorList>
    </citation>
    <scope>NUCLEOTIDE SEQUENCE [LARGE SCALE GENOMIC DNA]</scope>
    <source>
        <tissue evidence="16">Nenye</tissue>
    </source>
</reference>
<evidence type="ECO:0000256" key="13">
    <source>
        <dbReference type="ARBA" id="ARBA00023157"/>
    </source>
</evidence>
<keyword evidence="17" id="KW-1185">Reference proteome</keyword>
<evidence type="ECO:0000313" key="16">
    <source>
        <dbReference type="EMBL" id="KAL3529047.1"/>
    </source>
</evidence>
<proteinExistence type="inferred from homology"/>
<protein>
    <submittedName>
        <fullName evidence="16">Uncharacterized protein</fullName>
    </submittedName>
</protein>
<dbReference type="PANTHER" id="PTHR12613:SF0">
    <property type="entry name" value="ERO1-LIKE PROTEIN"/>
    <property type="match status" value="1"/>
</dbReference>
<dbReference type="PANTHER" id="PTHR12613">
    <property type="entry name" value="ERO1-RELATED"/>
    <property type="match status" value="1"/>
</dbReference>
<dbReference type="Proteomes" id="UP001630127">
    <property type="component" value="Unassembled WGS sequence"/>
</dbReference>
<evidence type="ECO:0000256" key="10">
    <source>
        <dbReference type="ARBA" id="ARBA00022982"/>
    </source>
</evidence>
<keyword evidence="10" id="KW-0249">Electron transport</keyword>
<evidence type="ECO:0000313" key="17">
    <source>
        <dbReference type="Proteomes" id="UP001630127"/>
    </source>
</evidence>
<evidence type="ECO:0000256" key="6">
    <source>
        <dbReference type="ARBA" id="ARBA00022630"/>
    </source>
</evidence>
<dbReference type="AlphaFoldDB" id="A0ABD3ABG2"/>
<keyword evidence="6" id="KW-0285">Flavoprotein</keyword>
<accession>A0ABD3ABG2</accession>
<evidence type="ECO:0000256" key="1">
    <source>
        <dbReference type="ARBA" id="ARBA00001974"/>
    </source>
</evidence>
<keyword evidence="7" id="KW-0732">Signal</keyword>
<dbReference type="EMBL" id="JBJUIK010000004">
    <property type="protein sequence ID" value="KAL3529047.1"/>
    <property type="molecule type" value="Genomic_DNA"/>
</dbReference>
<comment type="similarity">
    <text evidence="3">Belongs to the EROs family.</text>
</comment>
<gene>
    <name evidence="16" type="ORF">ACH5RR_008369</name>
</gene>
<dbReference type="Pfam" id="PF04137">
    <property type="entry name" value="ERO1"/>
    <property type="match status" value="1"/>
</dbReference>
<keyword evidence="5" id="KW-0813">Transport</keyword>
<evidence type="ECO:0000256" key="3">
    <source>
        <dbReference type="ARBA" id="ARBA00008277"/>
    </source>
</evidence>
<evidence type="ECO:0000256" key="5">
    <source>
        <dbReference type="ARBA" id="ARBA00022448"/>
    </source>
</evidence>
<keyword evidence="8" id="KW-0256">Endoplasmic reticulum</keyword>
<dbReference type="InterPro" id="IPR007266">
    <property type="entry name" value="Ero1"/>
</dbReference>
<sequence length="182" mass="20757">MDCVGCEKCRLREKLQVLGLGIALKILFSIDGHSDSNQPLQLQRNDMIALVNLLNRLSEFVKFVHEKDDVFERMVSDFVVSVNEVEALYELFKKLSRLIIGDGLIHKVRQMVIAILMESKMRLSDDLLEQIIDKESFIVRIAVGLHMILLAVRLLVPCGRCHPSSKGYGNHCFIEDVFLMVD</sequence>
<evidence type="ECO:0000256" key="11">
    <source>
        <dbReference type="ARBA" id="ARBA00023002"/>
    </source>
</evidence>
<keyword evidence="11" id="KW-0560">Oxidoreductase</keyword>
<evidence type="ECO:0000256" key="4">
    <source>
        <dbReference type="ARBA" id="ARBA00011802"/>
    </source>
</evidence>
<evidence type="ECO:0000256" key="15">
    <source>
        <dbReference type="ARBA" id="ARBA00023284"/>
    </source>
</evidence>
<comment type="caution">
    <text evidence="16">The sequence shown here is derived from an EMBL/GenBank/DDBJ whole genome shotgun (WGS) entry which is preliminary data.</text>
</comment>
<dbReference type="GO" id="GO:0016491">
    <property type="term" value="F:oxidoreductase activity"/>
    <property type="evidence" value="ECO:0007669"/>
    <property type="project" value="UniProtKB-KW"/>
</dbReference>
<organism evidence="16 17">
    <name type="scientific">Cinchona calisaya</name>
    <dbReference type="NCBI Taxonomy" id="153742"/>
    <lineage>
        <taxon>Eukaryota</taxon>
        <taxon>Viridiplantae</taxon>
        <taxon>Streptophyta</taxon>
        <taxon>Embryophyta</taxon>
        <taxon>Tracheophyta</taxon>
        <taxon>Spermatophyta</taxon>
        <taxon>Magnoliopsida</taxon>
        <taxon>eudicotyledons</taxon>
        <taxon>Gunneridae</taxon>
        <taxon>Pentapetalae</taxon>
        <taxon>asterids</taxon>
        <taxon>lamiids</taxon>
        <taxon>Gentianales</taxon>
        <taxon>Rubiaceae</taxon>
        <taxon>Cinchonoideae</taxon>
        <taxon>Cinchoneae</taxon>
        <taxon>Cinchona</taxon>
    </lineage>
</organism>
<evidence type="ECO:0000256" key="12">
    <source>
        <dbReference type="ARBA" id="ARBA00023136"/>
    </source>
</evidence>
<evidence type="ECO:0000256" key="7">
    <source>
        <dbReference type="ARBA" id="ARBA00022729"/>
    </source>
</evidence>
<keyword evidence="13" id="KW-1015">Disulfide bond</keyword>
<evidence type="ECO:0000256" key="2">
    <source>
        <dbReference type="ARBA" id="ARBA00004367"/>
    </source>
</evidence>
<keyword evidence="15" id="KW-0676">Redox-active center</keyword>
<keyword evidence="14" id="KW-0325">Glycoprotein</keyword>
<keyword evidence="12" id="KW-0472">Membrane</keyword>
<evidence type="ECO:0000256" key="9">
    <source>
        <dbReference type="ARBA" id="ARBA00022827"/>
    </source>
</evidence>
<comment type="subunit">
    <text evidence="4">May function both as a monomer and a homodimer.</text>
</comment>
<keyword evidence="9" id="KW-0274">FAD</keyword>
<name>A0ABD3ABG2_9GENT</name>